<sequence>MILVVGAMRSGTTLLQQILCSSPESNPFVHGCRYLTSQIAIYAQYADSGPALHR</sequence>
<gene>
    <name evidence="1" type="ORF">HBA54_09295</name>
</gene>
<keyword evidence="2" id="KW-1185">Reference proteome</keyword>
<name>A0A967C4Q8_9PROT</name>
<evidence type="ECO:0000313" key="1">
    <source>
        <dbReference type="EMBL" id="NIA68785.1"/>
    </source>
</evidence>
<comment type="caution">
    <text evidence="1">The sequence shown here is derived from an EMBL/GenBank/DDBJ whole genome shotgun (WGS) entry which is preliminary data.</text>
</comment>
<dbReference type="InterPro" id="IPR027417">
    <property type="entry name" value="P-loop_NTPase"/>
</dbReference>
<evidence type="ECO:0000313" key="2">
    <source>
        <dbReference type="Proteomes" id="UP000761264"/>
    </source>
</evidence>
<proteinExistence type="predicted"/>
<dbReference type="EMBL" id="JAAQPH010000006">
    <property type="protein sequence ID" value="NIA68785.1"/>
    <property type="molecule type" value="Genomic_DNA"/>
</dbReference>
<dbReference type="AlphaFoldDB" id="A0A967C4Q8"/>
<dbReference type="RefSeq" id="WP_167223748.1">
    <property type="nucleotide sequence ID" value="NZ_JAAQPH010000006.1"/>
</dbReference>
<accession>A0A967C4Q8</accession>
<protein>
    <submittedName>
        <fullName evidence="1">Sulfotransferase</fullName>
    </submittedName>
</protein>
<reference evidence="1" key="1">
    <citation type="submission" date="2020-03" db="EMBL/GenBank/DDBJ databases">
        <title>Genome of Pelagibius litoralis DSM 21314T.</title>
        <authorList>
            <person name="Wang G."/>
        </authorList>
    </citation>
    <scope>NUCLEOTIDE SEQUENCE</scope>
    <source>
        <strain evidence="1">DSM 21314</strain>
    </source>
</reference>
<dbReference type="Proteomes" id="UP000761264">
    <property type="component" value="Unassembled WGS sequence"/>
</dbReference>
<dbReference type="Gene3D" id="3.40.50.300">
    <property type="entry name" value="P-loop containing nucleotide triphosphate hydrolases"/>
    <property type="match status" value="1"/>
</dbReference>
<organism evidence="1 2">
    <name type="scientific">Pelagibius litoralis</name>
    <dbReference type="NCBI Taxonomy" id="374515"/>
    <lineage>
        <taxon>Bacteria</taxon>
        <taxon>Pseudomonadati</taxon>
        <taxon>Pseudomonadota</taxon>
        <taxon>Alphaproteobacteria</taxon>
        <taxon>Rhodospirillales</taxon>
        <taxon>Rhodovibrionaceae</taxon>
        <taxon>Pelagibius</taxon>
    </lineage>
</organism>
<dbReference type="Pfam" id="PF13469">
    <property type="entry name" value="Sulfotransfer_3"/>
    <property type="match status" value="1"/>
</dbReference>
<dbReference type="SUPFAM" id="SSF52540">
    <property type="entry name" value="P-loop containing nucleoside triphosphate hydrolases"/>
    <property type="match status" value="1"/>
</dbReference>